<dbReference type="InterPro" id="IPR023227">
    <property type="entry name" value="SAM_OH_AdoTrfase_C_sf"/>
</dbReference>
<gene>
    <name evidence="5" type="ORF">NEF87_001844</name>
</gene>
<reference evidence="5" key="1">
    <citation type="submission" date="2022-09" db="EMBL/GenBank/DDBJ databases">
        <title>Actin cytoskeleton and complex cell architecture in an #Asgard archaeon.</title>
        <authorList>
            <person name="Ponce Toledo R.I."/>
            <person name="Schleper C."/>
            <person name="Rodrigues Oliveira T."/>
            <person name="Wollweber F."/>
            <person name="Xu J."/>
            <person name="Rittmann S."/>
            <person name="Klingl A."/>
            <person name="Pilhofer M."/>
        </authorList>
    </citation>
    <scope>NUCLEOTIDE SEQUENCE</scope>
    <source>
        <strain evidence="5">B-35</strain>
    </source>
</reference>
<feature type="domain" description="S-adenosyl-l-methionine hydroxide adenosyltransferase C-terminal" evidence="4">
    <location>
        <begin position="235"/>
        <end position="320"/>
    </location>
</feature>
<sequence>MTIIGILTDFGMRGQHYVAEMKGVALKINQNVRFIDVSHTITPFSIMEAAYTLYTVYDTFPAESIFVCVIDPGVGSDRDIVAIQTIDNYILIGPDNGIFSYFAQKNLISMIIKITEPDFYNPRYAEALKIVEKRQEFQKDVYTQDQGINPLENSNRLKIDSDEIPRSIPDTTSIAPTQLTPITSTFHGRDIMMPVGAHLSNGLDLFSIGEPKDELDVILNIEPEISEDKQFITAKIQYIDDFGNIITTIPIVEFQMFTFNKKCSYHLHHREKNHPIIATPTFAGHDSDQLLLIEGSSGFLEICCNKARADEVIDAALEDSFKLEIMGALFSEFTEFPFSQ</sequence>
<keyword evidence="6" id="KW-1185">Reference proteome</keyword>
<evidence type="ECO:0000256" key="1">
    <source>
        <dbReference type="ARBA" id="ARBA00022691"/>
    </source>
</evidence>
<name>A0ABY6HSL4_9ARCH</name>
<dbReference type="InterPro" id="IPR046469">
    <property type="entry name" value="SAM_HAT_N"/>
</dbReference>
<proteinExistence type="inferred from homology"/>
<feature type="domain" description="S-adenosyl-l-methionine hydroxide adenosyltransferase N-terminal" evidence="3">
    <location>
        <begin position="4"/>
        <end position="118"/>
    </location>
</feature>
<evidence type="ECO:0008006" key="7">
    <source>
        <dbReference type="Google" id="ProtNLM"/>
    </source>
</evidence>
<evidence type="ECO:0000256" key="2">
    <source>
        <dbReference type="ARBA" id="ARBA00024035"/>
    </source>
</evidence>
<dbReference type="EMBL" id="CP104013">
    <property type="protein sequence ID" value="UYP45559.1"/>
    <property type="molecule type" value="Genomic_DNA"/>
</dbReference>
<protein>
    <recommendedName>
        <fullName evidence="7">SAM-dependent chlorinase/fluorinase</fullName>
    </recommendedName>
</protein>
<dbReference type="PANTHER" id="PTHR35092">
    <property type="entry name" value="CHLORINASE MJ1651"/>
    <property type="match status" value="1"/>
</dbReference>
<evidence type="ECO:0000259" key="4">
    <source>
        <dbReference type="Pfam" id="PF20257"/>
    </source>
</evidence>
<dbReference type="Gene3D" id="3.40.50.10790">
    <property type="entry name" value="S-adenosyl-l-methionine hydroxide adenosyltransferase, N-terminal"/>
    <property type="match status" value="1"/>
</dbReference>
<dbReference type="Pfam" id="PF20257">
    <property type="entry name" value="SAM_HAT_C"/>
    <property type="match status" value="1"/>
</dbReference>
<dbReference type="InterPro" id="IPR002747">
    <property type="entry name" value="SAM_OH_AdoTrfase"/>
</dbReference>
<dbReference type="InterPro" id="IPR023228">
    <property type="entry name" value="SAM_OH_AdoTrfase_N_sf"/>
</dbReference>
<evidence type="ECO:0000259" key="3">
    <source>
        <dbReference type="Pfam" id="PF01887"/>
    </source>
</evidence>
<dbReference type="Pfam" id="PF01887">
    <property type="entry name" value="SAM_HAT_N"/>
    <property type="match status" value="1"/>
</dbReference>
<comment type="similarity">
    <text evidence="2">Belongs to the SAM hydrolase / SAM-dependent halogenase family.</text>
</comment>
<dbReference type="InterPro" id="IPR046470">
    <property type="entry name" value="SAM_HAT_C"/>
</dbReference>
<dbReference type="Proteomes" id="UP001208689">
    <property type="component" value="Chromosome"/>
</dbReference>
<organism evidence="5 6">
    <name type="scientific">Candidatus Lokiarchaeum ossiferum</name>
    <dbReference type="NCBI Taxonomy" id="2951803"/>
    <lineage>
        <taxon>Archaea</taxon>
        <taxon>Promethearchaeati</taxon>
        <taxon>Promethearchaeota</taxon>
        <taxon>Promethearchaeia</taxon>
        <taxon>Promethearchaeales</taxon>
        <taxon>Promethearchaeaceae</taxon>
        <taxon>Candidatus Lokiarchaeum</taxon>
    </lineage>
</organism>
<dbReference type="PANTHER" id="PTHR35092:SF1">
    <property type="entry name" value="CHLORINASE MJ1651"/>
    <property type="match status" value="1"/>
</dbReference>
<keyword evidence="1" id="KW-0949">S-adenosyl-L-methionine</keyword>
<dbReference type="SUPFAM" id="SSF101852">
    <property type="entry name" value="Bacterial fluorinating enzyme, C-terminal domain"/>
    <property type="match status" value="1"/>
</dbReference>
<dbReference type="SUPFAM" id="SSF102522">
    <property type="entry name" value="Bacterial fluorinating enzyme, N-terminal domain"/>
    <property type="match status" value="2"/>
</dbReference>
<accession>A0ABY6HSL4</accession>
<dbReference type="Gene3D" id="2.40.30.90">
    <property type="entry name" value="Bacterial fluorinating enzyme like"/>
    <property type="match status" value="1"/>
</dbReference>
<evidence type="ECO:0000313" key="5">
    <source>
        <dbReference type="EMBL" id="UYP45559.1"/>
    </source>
</evidence>
<evidence type="ECO:0000313" key="6">
    <source>
        <dbReference type="Proteomes" id="UP001208689"/>
    </source>
</evidence>